<proteinExistence type="predicted"/>
<reference evidence="1" key="1">
    <citation type="journal article" date="2023" name="G3 (Bethesda)">
        <title>Whole genome assembly and annotation of the endangered Caribbean coral Acropora cervicornis.</title>
        <authorList>
            <person name="Selwyn J.D."/>
            <person name="Vollmer S.V."/>
        </authorList>
    </citation>
    <scope>NUCLEOTIDE SEQUENCE</scope>
    <source>
        <strain evidence="1">K2</strain>
    </source>
</reference>
<name>A0AAD9PS58_ACRCE</name>
<dbReference type="AlphaFoldDB" id="A0AAD9PS58"/>
<evidence type="ECO:0000313" key="2">
    <source>
        <dbReference type="Proteomes" id="UP001249851"/>
    </source>
</evidence>
<gene>
    <name evidence="1" type="ORF">P5673_031792</name>
</gene>
<reference evidence="1" key="2">
    <citation type="journal article" date="2023" name="Science">
        <title>Genomic signatures of disease resistance in endangered staghorn corals.</title>
        <authorList>
            <person name="Vollmer S.V."/>
            <person name="Selwyn J.D."/>
            <person name="Despard B.A."/>
            <person name="Roesel C.L."/>
        </authorList>
    </citation>
    <scope>NUCLEOTIDE SEQUENCE</scope>
    <source>
        <strain evidence="1">K2</strain>
    </source>
</reference>
<dbReference type="EMBL" id="JARQWQ010000156">
    <property type="protein sequence ID" value="KAK2548092.1"/>
    <property type="molecule type" value="Genomic_DNA"/>
</dbReference>
<organism evidence="1 2">
    <name type="scientific">Acropora cervicornis</name>
    <name type="common">Staghorn coral</name>
    <dbReference type="NCBI Taxonomy" id="6130"/>
    <lineage>
        <taxon>Eukaryota</taxon>
        <taxon>Metazoa</taxon>
        <taxon>Cnidaria</taxon>
        <taxon>Anthozoa</taxon>
        <taxon>Hexacorallia</taxon>
        <taxon>Scleractinia</taxon>
        <taxon>Astrocoeniina</taxon>
        <taxon>Acroporidae</taxon>
        <taxon>Acropora</taxon>
    </lineage>
</organism>
<evidence type="ECO:0000313" key="1">
    <source>
        <dbReference type="EMBL" id="KAK2548092.1"/>
    </source>
</evidence>
<comment type="caution">
    <text evidence="1">The sequence shown here is derived from an EMBL/GenBank/DDBJ whole genome shotgun (WGS) entry which is preliminary data.</text>
</comment>
<keyword evidence="2" id="KW-1185">Reference proteome</keyword>
<sequence>MCPWRIQPVFRNSIPRNYQFTGLTINRSDIDVMRKGVKETLTDLRSRFWVVRGRQIVRDVFSPCASCKKFEGRHTVLLLSLLSQIRVSNSFTFTQRSSPKVNKLFKAYIALFTCAFSRAANLELAPDLTKET</sequence>
<dbReference type="Proteomes" id="UP001249851">
    <property type="component" value="Unassembled WGS sequence"/>
</dbReference>
<accession>A0AAD9PS58</accession>
<evidence type="ECO:0008006" key="3">
    <source>
        <dbReference type="Google" id="ProtNLM"/>
    </source>
</evidence>
<protein>
    <recommendedName>
        <fullName evidence="3">Integrase zinc-binding domain-containing protein</fullName>
    </recommendedName>
</protein>